<name>A0ABV7YW75_9BACT</name>
<dbReference type="CDD" id="cd09618">
    <property type="entry name" value="CBM9_like_2"/>
    <property type="match status" value="1"/>
</dbReference>
<accession>A0ABV7YW75</accession>
<feature type="domain" description="DUF5916" evidence="2">
    <location>
        <begin position="237"/>
        <end position="525"/>
    </location>
</feature>
<keyword evidence="4" id="KW-1185">Reference proteome</keyword>
<keyword evidence="1" id="KW-0732">Signal</keyword>
<organism evidence="3 4">
    <name type="scientific">Lacihabitans lacunae</name>
    <dbReference type="NCBI Taxonomy" id="1028214"/>
    <lineage>
        <taxon>Bacteria</taxon>
        <taxon>Pseudomonadati</taxon>
        <taxon>Bacteroidota</taxon>
        <taxon>Cytophagia</taxon>
        <taxon>Cytophagales</taxon>
        <taxon>Leadbetterellaceae</taxon>
        <taxon>Lacihabitans</taxon>
    </lineage>
</organism>
<protein>
    <submittedName>
        <fullName evidence="3">DUF5916 domain-containing protein</fullName>
    </submittedName>
</protein>
<evidence type="ECO:0000259" key="2">
    <source>
        <dbReference type="Pfam" id="PF19313"/>
    </source>
</evidence>
<gene>
    <name evidence="3" type="ORF">ACFOOI_11260</name>
</gene>
<dbReference type="InterPro" id="IPR045670">
    <property type="entry name" value="DUF5916"/>
</dbReference>
<dbReference type="SUPFAM" id="SSF49344">
    <property type="entry name" value="CBD9-like"/>
    <property type="match status" value="1"/>
</dbReference>
<evidence type="ECO:0000313" key="3">
    <source>
        <dbReference type="EMBL" id="MFC3811235.1"/>
    </source>
</evidence>
<dbReference type="Pfam" id="PF19313">
    <property type="entry name" value="DUF5916"/>
    <property type="match status" value="1"/>
</dbReference>
<dbReference type="Proteomes" id="UP001595616">
    <property type="component" value="Unassembled WGS sequence"/>
</dbReference>
<dbReference type="Gene3D" id="2.60.40.1190">
    <property type="match status" value="1"/>
</dbReference>
<feature type="chain" id="PRO_5047303151" evidence="1">
    <location>
        <begin position="22"/>
        <end position="770"/>
    </location>
</feature>
<evidence type="ECO:0000256" key="1">
    <source>
        <dbReference type="SAM" id="SignalP"/>
    </source>
</evidence>
<feature type="signal peptide" evidence="1">
    <location>
        <begin position="1"/>
        <end position="21"/>
    </location>
</feature>
<dbReference type="EMBL" id="JBHRYQ010000001">
    <property type="protein sequence ID" value="MFC3811235.1"/>
    <property type="molecule type" value="Genomic_DNA"/>
</dbReference>
<comment type="caution">
    <text evidence="3">The sequence shown here is derived from an EMBL/GenBank/DDBJ whole genome shotgun (WGS) entry which is preliminary data.</text>
</comment>
<reference evidence="4" key="1">
    <citation type="journal article" date="2019" name="Int. J. Syst. Evol. Microbiol.">
        <title>The Global Catalogue of Microorganisms (GCM) 10K type strain sequencing project: providing services to taxonomists for standard genome sequencing and annotation.</title>
        <authorList>
            <consortium name="The Broad Institute Genomics Platform"/>
            <consortium name="The Broad Institute Genome Sequencing Center for Infectious Disease"/>
            <person name="Wu L."/>
            <person name="Ma J."/>
        </authorList>
    </citation>
    <scope>NUCLEOTIDE SEQUENCE [LARGE SCALE GENOMIC DNA]</scope>
    <source>
        <strain evidence="4">CECT 7956</strain>
    </source>
</reference>
<dbReference type="RefSeq" id="WP_379838066.1">
    <property type="nucleotide sequence ID" value="NZ_JBHRYQ010000001.1"/>
</dbReference>
<sequence>MKFPSLLKIILLCFLFQNTFAQSGSKEIVIRKSKNEIKLDGILDEAAWTMADSTEPFFLNKPYDSTYATYQTYVKVTFDEKFMYVGVVAFQPRESYTVSSFKRDFESGTSDVFSVYVDTFKDKLNGMQFSLSPLNVQREGLISLGGETDITWDNKWYSKVANYDDRWVAEIAIPFTTLRYKVSTNQNSWRVNFGRYYMKSNEVSTWSPVPRNFPPASLAFTGTMHWDENPPVPGANISLIPYLSANTNSNFPRTDNLEALPKVSESKMGAGLDAKIAITPSLNLDLTVNPDFSQVEVDAQQTNLSRFELFFPEKRQFFIENSDLFGKFGYPGSRPFFSRRIGLTRNNFTGLVEQVPILGGARLSGKLNKDWRVGILNMQTAKVNKGNDQFLPATNYSVGVIQRQLFTRSYIGAIVVNKENMFKNIPESAKAGVDKYNRVVGLEYNYYSPNNRLETETYYHQSFSPGGGKDASSINQYIGYHHPNVDINLGMARIGKDYKSEMGFTPRNGVYTLYRPINFILNPKNQRIAKKINAFGIGMDGNDVFDLSGKRLDTEAPIFMFLNTPAGGEFSVGYYMAYSFLYNPFDITNAADNPNPDFSKDVTPLPVGEYKTRTPFINLTTPQRHNFYVSVLVYGGPYYRNKKLTNGTTFGVESSMNYRIQPYGKVAMDVFYTDISLEKPYNSVKYWLVGPKAELSFSKSVFLSTYFQYNSQTNNTNINARLQWRYKPVSDVFLVFTDNYFAQDIRNYNIQPWTPKNRALVLKMTYWLNV</sequence>
<evidence type="ECO:0000313" key="4">
    <source>
        <dbReference type="Proteomes" id="UP001595616"/>
    </source>
</evidence>
<proteinExistence type="predicted"/>